<keyword evidence="1" id="KW-1133">Transmembrane helix</keyword>
<evidence type="ECO:0000313" key="2">
    <source>
        <dbReference type="EMBL" id="ADC48487.1"/>
    </source>
</evidence>
<sequence length="95" mass="10939">MNYQPYQPYHQMVRSHQVNPHDQRYFPFIPFLGGLAIGGLLFNNYGRPPVYYSPSYGPNFGPSYGPSFGPSYGPNFGPSYGPNFGTPYNQFYYYR</sequence>
<protein>
    <submittedName>
        <fullName evidence="2">Penicillin-binding protein 1C</fullName>
    </submittedName>
</protein>
<gene>
    <name evidence="2" type="primary">pbp1C</name>
    <name evidence="2" type="ordered locus">BpOF4_02100</name>
</gene>
<name>D3FVH2_ALKPO</name>
<dbReference type="Proteomes" id="UP000001544">
    <property type="component" value="Chromosome"/>
</dbReference>
<dbReference type="HOGENOM" id="CLU_2520680_0_0_9"/>
<dbReference type="eggNOG" id="ENOG5030DFF">
    <property type="taxonomic scope" value="Bacteria"/>
</dbReference>
<keyword evidence="1" id="KW-0812">Transmembrane</keyword>
<organism evidence="2 3">
    <name type="scientific">Alkalihalophilus pseudofirmus (strain ATCC BAA-2126 / JCM 17055 / OF4)</name>
    <name type="common">Bacillus pseudofirmus</name>
    <dbReference type="NCBI Taxonomy" id="398511"/>
    <lineage>
        <taxon>Bacteria</taxon>
        <taxon>Bacillati</taxon>
        <taxon>Bacillota</taxon>
        <taxon>Bacilli</taxon>
        <taxon>Bacillales</taxon>
        <taxon>Bacillaceae</taxon>
        <taxon>Alkalihalophilus</taxon>
    </lineage>
</organism>
<dbReference type="KEGG" id="bpf:BpOF4_02100"/>
<reference evidence="2 3" key="1">
    <citation type="journal article" date="2011" name="Environ. Microbiol.">
        <title>Genome of alkaliphilic Bacillus pseudofirmus OF4 reveals adaptations that support the ability to grow in an external pH range from 7.5 to 11.4.</title>
        <authorList>
            <person name="Janto B."/>
            <person name="Ahmed A."/>
            <person name="Ito M."/>
            <person name="Liu J."/>
            <person name="Hicks D.B."/>
            <person name="Pagni S."/>
            <person name="Fackelmayer O.J."/>
            <person name="Smith T.A."/>
            <person name="Earl J."/>
            <person name="Elbourne L.D."/>
            <person name="Hassan K."/>
            <person name="Paulsen I.T."/>
            <person name="Kolsto A.B."/>
            <person name="Tourasse N.J."/>
            <person name="Ehrlich G.D."/>
            <person name="Boissy R."/>
            <person name="Ivey D.M."/>
            <person name="Li G."/>
            <person name="Xue Y."/>
            <person name="Ma Y."/>
            <person name="Hu F.Z."/>
            <person name="Krulwich T.A."/>
        </authorList>
    </citation>
    <scope>NUCLEOTIDE SEQUENCE [LARGE SCALE GENOMIC DNA]</scope>
    <source>
        <strain evidence="3">ATCC BAA-2126 / JCM 17055 / OF4</strain>
    </source>
</reference>
<dbReference type="STRING" id="398511.BpOF4_02100"/>
<dbReference type="AlphaFoldDB" id="D3FVH2"/>
<proteinExistence type="predicted"/>
<dbReference type="RefSeq" id="WP_012959765.1">
    <property type="nucleotide sequence ID" value="NC_013791.2"/>
</dbReference>
<feature type="transmembrane region" description="Helical" evidence="1">
    <location>
        <begin position="25"/>
        <end position="45"/>
    </location>
</feature>
<keyword evidence="3" id="KW-1185">Reference proteome</keyword>
<accession>D3FVH2</accession>
<evidence type="ECO:0000256" key="1">
    <source>
        <dbReference type="SAM" id="Phobius"/>
    </source>
</evidence>
<evidence type="ECO:0000313" key="3">
    <source>
        <dbReference type="Proteomes" id="UP000001544"/>
    </source>
</evidence>
<dbReference type="EMBL" id="CP001878">
    <property type="protein sequence ID" value="ADC48487.1"/>
    <property type="molecule type" value="Genomic_DNA"/>
</dbReference>
<keyword evidence="1" id="KW-0472">Membrane</keyword>